<dbReference type="RefSeq" id="WP_349419678.1">
    <property type="nucleotide sequence ID" value="NZ_JBEEWF010000001.1"/>
</dbReference>
<comment type="caution">
    <text evidence="1">The sequence shown here is derived from an EMBL/GenBank/DDBJ whole genome shotgun (WGS) entry which is preliminary data.</text>
</comment>
<organism evidence="1 2">
    <name type="scientific">Proteus genomosp. 6</name>
    <dbReference type="NCBI Taxonomy" id="1311820"/>
    <lineage>
        <taxon>Bacteria</taxon>
        <taxon>Pseudomonadati</taxon>
        <taxon>Pseudomonadota</taxon>
        <taxon>Gammaproteobacteria</taxon>
        <taxon>Enterobacterales</taxon>
        <taxon>Morganellaceae</taxon>
        <taxon>Proteus</taxon>
    </lineage>
</organism>
<dbReference type="Proteomes" id="UP001436462">
    <property type="component" value="Unassembled WGS sequence"/>
</dbReference>
<gene>
    <name evidence="1" type="ORF">ABN253_01615</name>
</gene>
<protein>
    <submittedName>
        <fullName evidence="1">Uncharacterized protein</fullName>
    </submittedName>
</protein>
<name>A0ABV1L7N7_9GAMM</name>
<sequence length="878" mass="102204">MNSITIGNSKLTSAQINSVLSGEKVNKVMTIWDKIKDFFHISDKKQVMTLLYDVYYNPKVSFLDKIGKFQEIRNLSLSDYKDTFNIKIDNNVFYFEINFIQDGTHIFKIGCSKEQNENIINNQSIKSLFNQLPQDDINHIVSIVVDKVDKINKMENKNTEEKIELIRSSLSLLLNDDNYRDNELDSLKKGKSKLNEVASKKNCSGMTKKYVMDKIWEIIKENSNEEYNDSYTSLLLNNIFNDKFYSTYNIIHSYLGLKEILNKDRKILDIEFTPEKVTFFLLDENNNKIISNEHSNITKEFNLEFAAFEYIINNENLYNNATLKEDKENLNNFLSTYDTLSEKLNEKDKGDLFINTLNLKAEKITLGGKLDLIKSISKQYNNSNIDKKLDIKITQEKQIKFKIKTSEKGKENVLKLTIPYDDNNLGLLNINNFNNSDFSTENKINILANLDKYNKNSTILKIFYYHNSEKPSELKEEYGKEYGEKFERKFEKEFREIIEPLLMDEKKTNIFEISTEEKNIIENLPKSIGIYSVEQINGVFKYYNDILFIKRLDLQDIDNSNEYIINSKIDNLILNGNNKKETISKEFSDVLNKTVVENIAEKLKKIEIESKKNKINILSSNKIDTENLNKEKYLDTLFSGKFNEIIETYYKDGKFKNITDLLEIKVDKKSEKHEEIIKIRVSEEHAQTSLINAIQEYVKSPASFLANKLSDSIKKVNSILNLAVIDHSLLIEINDKISDLNELIDRTSDGKDLDIIKGLLLTYENTREKIRKNQNINKFAKQEKDTNGSIINDSALNVALLSNINMLDILLSDKKINLNYKKDKKENDKFVKEKQISEDLLFETPLLYSGLEIMIKINRKIKNKPEVEISGNYNQIRL</sequence>
<keyword evidence="2" id="KW-1185">Reference proteome</keyword>
<dbReference type="EMBL" id="JBEEWF010000001">
    <property type="protein sequence ID" value="MEQ5346871.1"/>
    <property type="molecule type" value="Genomic_DNA"/>
</dbReference>
<reference evidence="1 2" key="1">
    <citation type="submission" date="2024-04" db="EMBL/GenBank/DDBJ databases">
        <title>Role of Flies in the Dissemination of Carbapenem-Resistant Enterobacteriaceae (CRE): An Epidemiological and Genomic Study in China.</title>
        <authorList>
            <person name="Kaichao C."/>
            <person name="Zhang R."/>
            <person name="Chen S."/>
        </authorList>
    </citation>
    <scope>NUCLEOTIDE SEQUENCE [LARGE SCALE GENOMIC DNA]</scope>
    <source>
        <strain evidence="2">fly-1011</strain>
    </source>
</reference>
<evidence type="ECO:0000313" key="1">
    <source>
        <dbReference type="EMBL" id="MEQ5346871.1"/>
    </source>
</evidence>
<proteinExistence type="predicted"/>
<dbReference type="Gene3D" id="3.30.2440.10">
    <property type="entry name" value="Secreted effector protein SifA"/>
    <property type="match status" value="1"/>
</dbReference>
<evidence type="ECO:0000313" key="2">
    <source>
        <dbReference type="Proteomes" id="UP001436462"/>
    </source>
</evidence>
<accession>A0ABV1L7N7</accession>